<evidence type="ECO:0000256" key="5">
    <source>
        <dbReference type="SAM" id="MobiDB-lite"/>
    </source>
</evidence>
<feature type="region of interest" description="Disordered" evidence="5">
    <location>
        <begin position="1037"/>
        <end position="1057"/>
    </location>
</feature>
<dbReference type="CDD" id="cd00067">
    <property type="entry name" value="GAL4"/>
    <property type="match status" value="1"/>
</dbReference>
<comment type="caution">
    <text evidence="7">The sequence shown here is derived from an EMBL/GenBank/DDBJ whole genome shotgun (WGS) entry which is preliminary data.</text>
</comment>
<feature type="domain" description="Zn(2)-C6 fungal-type" evidence="6">
    <location>
        <begin position="996"/>
        <end position="1026"/>
    </location>
</feature>
<dbReference type="InterPro" id="IPR021858">
    <property type="entry name" value="Fun_TF"/>
</dbReference>
<organism evidence="7 8">
    <name type="scientific">Armillaria tabescens</name>
    <name type="common">Ringless honey mushroom</name>
    <name type="synonym">Agaricus tabescens</name>
    <dbReference type="NCBI Taxonomy" id="1929756"/>
    <lineage>
        <taxon>Eukaryota</taxon>
        <taxon>Fungi</taxon>
        <taxon>Dikarya</taxon>
        <taxon>Basidiomycota</taxon>
        <taxon>Agaricomycotina</taxon>
        <taxon>Agaricomycetes</taxon>
        <taxon>Agaricomycetidae</taxon>
        <taxon>Agaricales</taxon>
        <taxon>Marasmiineae</taxon>
        <taxon>Physalacriaceae</taxon>
        <taxon>Desarmillaria</taxon>
    </lineage>
</organism>
<dbReference type="InterPro" id="IPR013882">
    <property type="entry name" value="Ctp1_C"/>
</dbReference>
<dbReference type="GeneID" id="85353704"/>
<feature type="compositionally biased region" description="Low complexity" evidence="5">
    <location>
        <begin position="443"/>
        <end position="456"/>
    </location>
</feature>
<sequence>MDGATFSSAHMRERDKVLNEKHRKEIAAHEAKYDRLKHSAEDTLNRLSDVTNRTGHLVRALGFSDLQEALFVVDNAEHGTKYSDALTRIEDLEKALRRTTDERDHLQTQLDDVVRQRNQLLEKTKDLPASSSPSTRLLAAQLKALQSRYDELLDKKQRAAAIYKRDYTKWRDFKAFLFDTECKAKSKIEAEKDNEFRRNIFMRLADNGKMWEQIGPLLYADDASYPYEDKNLYRQNKENEPEFTPTPIPTHRRTIFPPNTSERPGTPNSASLPVGPSKTTTSLPQLFSPKPNGSSLAPVPITTAIFPPTPSKRPGTPSSPSPLPSASLINGVTSAGPSKTTIPSPLLFSPKANGSILVPSSSDTEEDSLGILAPCISRLVISDESFCSSRGIKPDPAVQSALSRSSPVDITVGAAFQCPKLGYQATRTSLYTRPLIKAIILAPSTPTKPKTTSVPPRKVRRLSHEHDSPHSTPSAPQGKGKEKEKAASSVSAARNAKQTNDYSAFKGRGRYAKDSKEKTINETFAIDPNRNNGLDFQFDAVVRNKGERRKLHAGDCECCRDYYEGVGPLPKRLKQPLWRSPKKNATPSPVRRKKGISRHRYNWAQGGTPPGYWDIGFPDTQETENINERAKEMHEKKRREIEAEAMRGDGSFTVTTNNLFKPSSVALEGHGSSEVNPLVDTQPKFEHPYSMSTPGNIALQNEDACEDAIVITTLDTVPFCCHEDLLTMSRPQLVQVATTLNARLPALLRIDVNLNRSDSFIRNSIEVIVGLRRDAPPAPKAVRMRSGELRMEDDEERSGNCTPPTSPLARLSAQGTPRLTRLEEEDEEEKDKPSKRRRVTYSATTPTPLPRALRSYSQRVSQASPTPTRILRSQSQKLQERMDNMQIDTRFVTTTRPRYGKRLQNSGYEIYILSISRYTRPTRLPFEEHSDESAEGTTWPNGPMPRAGQKLNFTDEKKGQRGKKDVGGAQNLCRGDPSQYYINMPPIRPHRKTRNGCKTCKQRKVKCDEEFPICKNCTRRCIECVWIDTPPYHSLVPATSPRTPSSSPETSPSTITGTTGSFDLLTLELIHRYSTTTSHTLASDPVTSNVWTTIVPKLVFDPRNQCLLYAVLAVSALHVYHTDPTADRYAVAASTYHWQAKMGLHKAETDGETDIGAIFITLSLLAMYEFATSSIVSLSMSGWHITVRNITCEVAKIWPQLREGVLRPALLVKAPTTISTPLEESFSSSLSTLLSTAHSSPDLEELHDVSVYAAYKESIRILEISCKASSENWNAVAFWWTMAPKRFFRLLAEGKPRALIILAHFCVMMKRVAKDGPWWARKQWGIEAARILSALDTQWMPWLGWLLSQLDEDHAFDYADTDFMHWLSLSTGGQESKVIFQRIDHTKFSQTYDFGDFLAFAATSLRPLRTRQASLVHIEEIFISLKSQASHRQVGAMRYQAPQENSKFNQRIKKWKRLPRPPKFAGIPWFLMEKWLFKFRSPVKL</sequence>
<reference evidence="7" key="1">
    <citation type="submission" date="2023-06" db="EMBL/GenBank/DDBJ databases">
        <authorList>
            <consortium name="Lawrence Berkeley National Laboratory"/>
            <person name="Ahrendt S."/>
            <person name="Sahu N."/>
            <person name="Indic B."/>
            <person name="Wong-Bajracharya J."/>
            <person name="Merenyi Z."/>
            <person name="Ke H.-M."/>
            <person name="Monk M."/>
            <person name="Kocsube S."/>
            <person name="Drula E."/>
            <person name="Lipzen A."/>
            <person name="Balint B."/>
            <person name="Henrissat B."/>
            <person name="Andreopoulos B."/>
            <person name="Martin F.M."/>
            <person name="Harder C.B."/>
            <person name="Rigling D."/>
            <person name="Ford K.L."/>
            <person name="Foster G.D."/>
            <person name="Pangilinan J."/>
            <person name="Papanicolaou A."/>
            <person name="Barry K."/>
            <person name="LaButti K."/>
            <person name="Viragh M."/>
            <person name="Koriabine M."/>
            <person name="Yan M."/>
            <person name="Riley R."/>
            <person name="Champramary S."/>
            <person name="Plett K.L."/>
            <person name="Tsai I.J."/>
            <person name="Slot J."/>
            <person name="Sipos G."/>
            <person name="Plett J."/>
            <person name="Nagy L.G."/>
            <person name="Grigoriev I.V."/>
        </authorList>
    </citation>
    <scope>NUCLEOTIDE SEQUENCE</scope>
    <source>
        <strain evidence="7">CCBAS 213</strain>
    </source>
</reference>
<dbReference type="InterPro" id="IPR052400">
    <property type="entry name" value="Zn2-C6_fungal_TF"/>
</dbReference>
<dbReference type="PROSITE" id="PS00463">
    <property type="entry name" value="ZN2_CY6_FUNGAL_1"/>
    <property type="match status" value="1"/>
</dbReference>
<feature type="coiled-coil region" evidence="4">
    <location>
        <begin position="620"/>
        <end position="647"/>
    </location>
</feature>
<evidence type="ECO:0000259" key="6">
    <source>
        <dbReference type="PROSITE" id="PS50048"/>
    </source>
</evidence>
<dbReference type="PROSITE" id="PS50048">
    <property type="entry name" value="ZN2_CY6_FUNGAL_2"/>
    <property type="match status" value="1"/>
</dbReference>
<proteinExistence type="predicted"/>
<dbReference type="PANTHER" id="PTHR47657">
    <property type="entry name" value="STEROL REGULATORY ELEMENT-BINDING PROTEIN ECM22"/>
    <property type="match status" value="1"/>
</dbReference>
<feature type="coiled-coil region" evidence="4">
    <location>
        <begin position="82"/>
        <end position="162"/>
    </location>
</feature>
<feature type="region of interest" description="Disordered" evidence="5">
    <location>
        <begin position="778"/>
        <end position="870"/>
    </location>
</feature>
<dbReference type="SMART" id="SM00066">
    <property type="entry name" value="GAL4"/>
    <property type="match status" value="1"/>
</dbReference>
<dbReference type="EMBL" id="JAUEPS010000059">
    <property type="protein sequence ID" value="KAK0443402.1"/>
    <property type="molecule type" value="Genomic_DNA"/>
</dbReference>
<comment type="subcellular location">
    <subcellularLocation>
        <location evidence="1">Nucleus</location>
    </subcellularLocation>
</comment>
<keyword evidence="8" id="KW-1185">Reference proteome</keyword>
<dbReference type="SUPFAM" id="SSF46966">
    <property type="entry name" value="Spectrin repeat"/>
    <property type="match status" value="1"/>
</dbReference>
<feature type="compositionally biased region" description="Polar residues" evidence="5">
    <location>
        <begin position="328"/>
        <end position="337"/>
    </location>
</feature>
<gene>
    <name evidence="7" type="ORF">EV420DRAFT_1485046</name>
</gene>
<feature type="region of interest" description="Disordered" evidence="5">
    <location>
        <begin position="233"/>
        <end position="337"/>
    </location>
</feature>
<dbReference type="RefSeq" id="XP_060324721.1">
    <property type="nucleotide sequence ID" value="XM_060470156.1"/>
</dbReference>
<name>A0AA39MQZ2_ARMTA</name>
<feature type="region of interest" description="Disordered" evidence="5">
    <location>
        <begin position="1"/>
        <end position="21"/>
    </location>
</feature>
<evidence type="ECO:0000256" key="4">
    <source>
        <dbReference type="SAM" id="Coils"/>
    </source>
</evidence>
<evidence type="ECO:0000256" key="3">
    <source>
        <dbReference type="ARBA" id="ARBA00023242"/>
    </source>
</evidence>
<keyword evidence="2" id="KW-0227">DNA damage</keyword>
<dbReference type="Gene3D" id="4.10.240.10">
    <property type="entry name" value="Zn(2)-C6 fungal-type DNA-binding domain"/>
    <property type="match status" value="1"/>
</dbReference>
<keyword evidence="4" id="KW-0175">Coiled coil</keyword>
<feature type="compositionally biased region" description="Basic and acidic residues" evidence="5">
    <location>
        <begin position="10"/>
        <end position="21"/>
    </location>
</feature>
<dbReference type="CDD" id="cd12148">
    <property type="entry name" value="fungal_TF_MHR"/>
    <property type="match status" value="1"/>
</dbReference>
<dbReference type="Proteomes" id="UP001175211">
    <property type="component" value="Unassembled WGS sequence"/>
</dbReference>
<dbReference type="Pfam" id="PF08573">
    <property type="entry name" value="SAE2"/>
    <property type="match status" value="2"/>
</dbReference>
<dbReference type="GO" id="GO:0006281">
    <property type="term" value="P:DNA repair"/>
    <property type="evidence" value="ECO:0007669"/>
    <property type="project" value="InterPro"/>
</dbReference>
<feature type="compositionally biased region" description="Polar residues" evidence="5">
    <location>
        <begin position="259"/>
        <end position="295"/>
    </location>
</feature>
<dbReference type="GO" id="GO:0008270">
    <property type="term" value="F:zinc ion binding"/>
    <property type="evidence" value="ECO:0007669"/>
    <property type="project" value="InterPro"/>
</dbReference>
<dbReference type="SUPFAM" id="SSF57701">
    <property type="entry name" value="Zn2/Cys6 DNA-binding domain"/>
    <property type="match status" value="1"/>
</dbReference>
<keyword evidence="3" id="KW-0539">Nucleus</keyword>
<feature type="compositionally biased region" description="Polar residues" evidence="5">
    <location>
        <begin position="855"/>
        <end position="870"/>
    </location>
</feature>
<dbReference type="Pfam" id="PF11951">
    <property type="entry name" value="Fungal_trans_2"/>
    <property type="match status" value="1"/>
</dbReference>
<evidence type="ECO:0000313" key="7">
    <source>
        <dbReference type="EMBL" id="KAK0443402.1"/>
    </source>
</evidence>
<dbReference type="GO" id="GO:0005634">
    <property type="term" value="C:nucleus"/>
    <property type="evidence" value="ECO:0007669"/>
    <property type="project" value="UniProtKB-SubCell"/>
</dbReference>
<evidence type="ECO:0000313" key="8">
    <source>
        <dbReference type="Proteomes" id="UP001175211"/>
    </source>
</evidence>
<evidence type="ECO:0000256" key="2">
    <source>
        <dbReference type="ARBA" id="ARBA00022763"/>
    </source>
</evidence>
<feature type="region of interest" description="Disordered" evidence="5">
    <location>
        <begin position="443"/>
        <end position="507"/>
    </location>
</feature>
<dbReference type="PANTHER" id="PTHR47657:SF14">
    <property type="entry name" value="ZN(2)-C6 FUNGAL-TYPE DOMAIN-CONTAINING PROTEIN"/>
    <property type="match status" value="1"/>
</dbReference>
<feature type="compositionally biased region" description="Pro residues" evidence="5">
    <location>
        <begin position="307"/>
        <end position="323"/>
    </location>
</feature>
<dbReference type="InterPro" id="IPR036864">
    <property type="entry name" value="Zn2-C6_fun-type_DNA-bd_sf"/>
</dbReference>
<dbReference type="GO" id="GO:0000981">
    <property type="term" value="F:DNA-binding transcription factor activity, RNA polymerase II-specific"/>
    <property type="evidence" value="ECO:0007669"/>
    <property type="project" value="InterPro"/>
</dbReference>
<protein>
    <recommendedName>
        <fullName evidence="6">Zn(2)-C6 fungal-type domain-containing protein</fullName>
    </recommendedName>
</protein>
<evidence type="ECO:0000256" key="1">
    <source>
        <dbReference type="ARBA" id="ARBA00004123"/>
    </source>
</evidence>
<dbReference type="Pfam" id="PF00172">
    <property type="entry name" value="Zn_clus"/>
    <property type="match status" value="1"/>
</dbReference>
<accession>A0AA39MQZ2</accession>
<dbReference type="InterPro" id="IPR001138">
    <property type="entry name" value="Zn2Cys6_DnaBD"/>
</dbReference>